<dbReference type="EMBL" id="CP034348">
    <property type="protein sequence ID" value="QGY00280.1"/>
    <property type="molecule type" value="Genomic_DNA"/>
</dbReference>
<accession>A0A6I6IT60</accession>
<feature type="signal peptide" evidence="1">
    <location>
        <begin position="1"/>
        <end position="27"/>
    </location>
</feature>
<dbReference type="OrthoDB" id="1632039at2"/>
<name>A0A6I6IT60_9RHOB</name>
<dbReference type="PROSITE" id="PS50983">
    <property type="entry name" value="FE_B12_PBP"/>
    <property type="match status" value="1"/>
</dbReference>
<dbReference type="SUPFAM" id="SSF53807">
    <property type="entry name" value="Helical backbone' metal receptor"/>
    <property type="match status" value="1"/>
</dbReference>
<keyword evidence="1" id="KW-0732">Signal</keyword>
<evidence type="ECO:0000313" key="4">
    <source>
        <dbReference type="Proteomes" id="UP000428330"/>
    </source>
</evidence>
<dbReference type="KEGG" id="rom:EI983_02635"/>
<dbReference type="PANTHER" id="PTHR30535">
    <property type="entry name" value="VITAMIN B12-BINDING PROTEIN"/>
    <property type="match status" value="1"/>
</dbReference>
<dbReference type="InterPro" id="IPR050902">
    <property type="entry name" value="ABC_Transporter_SBP"/>
</dbReference>
<dbReference type="Proteomes" id="UP000428330">
    <property type="component" value="Chromosome"/>
</dbReference>
<proteinExistence type="predicted"/>
<dbReference type="GO" id="GO:0071281">
    <property type="term" value="P:cellular response to iron ion"/>
    <property type="evidence" value="ECO:0007669"/>
    <property type="project" value="TreeGrafter"/>
</dbReference>
<evidence type="ECO:0000256" key="1">
    <source>
        <dbReference type="SAM" id="SignalP"/>
    </source>
</evidence>
<organism evidence="3 4">
    <name type="scientific">Roseovarius faecimaris</name>
    <dbReference type="NCBI Taxonomy" id="2494550"/>
    <lineage>
        <taxon>Bacteria</taxon>
        <taxon>Pseudomonadati</taxon>
        <taxon>Pseudomonadota</taxon>
        <taxon>Alphaproteobacteria</taxon>
        <taxon>Rhodobacterales</taxon>
        <taxon>Roseobacteraceae</taxon>
        <taxon>Roseovarius</taxon>
    </lineage>
</organism>
<feature type="chain" id="PRO_5026309172" evidence="1">
    <location>
        <begin position="28"/>
        <end position="289"/>
    </location>
</feature>
<reference evidence="4" key="1">
    <citation type="submission" date="2018-12" db="EMBL/GenBank/DDBJ databases">
        <title>Complete genome sequence of Roseovarius sp. MME-070.</title>
        <authorList>
            <person name="Nam Y.-D."/>
            <person name="Kang J."/>
            <person name="Chung W.-H."/>
            <person name="Park Y.S."/>
        </authorList>
    </citation>
    <scope>NUCLEOTIDE SEQUENCE [LARGE SCALE GENOMIC DNA]</scope>
    <source>
        <strain evidence="4">MME-070</strain>
    </source>
</reference>
<feature type="domain" description="Fe/B12 periplasmic-binding" evidence="2">
    <location>
        <begin position="37"/>
        <end position="288"/>
    </location>
</feature>
<sequence>MSGFVRISEAICRAARALVAGAAVALAGPVWSDAPERVVSINLCTDQLAMLLAGQGQLHSVSRIASDRNVSPMADEAARYLTNYGQAEEVYMMQPDLVLAGRFTPAATVEMLEGLGIEVVIFDITKSIDGVREQILKMGEVLHREEAAAALLAEFDARRAVLEEQGGARPSAMLYYANGYTSGTETLANEILELAGFSNAAIAAGYNWGQKMPLEVLALTDPDLVITSQPYPGGSRAEDVMAHPVVRAMKAGRANSTMADSDWVCGTPFVLRAAEKLAALRREMTGAAQ</sequence>
<keyword evidence="4" id="KW-1185">Reference proteome</keyword>
<evidence type="ECO:0000259" key="2">
    <source>
        <dbReference type="PROSITE" id="PS50983"/>
    </source>
</evidence>
<dbReference type="PANTHER" id="PTHR30535:SF34">
    <property type="entry name" value="MOLYBDATE-BINDING PROTEIN MOLA"/>
    <property type="match status" value="1"/>
</dbReference>
<dbReference type="Gene3D" id="3.40.50.1980">
    <property type="entry name" value="Nitrogenase molybdenum iron protein domain"/>
    <property type="match status" value="2"/>
</dbReference>
<protein>
    <submittedName>
        <fullName evidence="3">ABC transporter substrate-binding protein</fullName>
    </submittedName>
</protein>
<evidence type="ECO:0000313" key="3">
    <source>
        <dbReference type="EMBL" id="QGY00280.1"/>
    </source>
</evidence>
<dbReference type="Pfam" id="PF01497">
    <property type="entry name" value="Peripla_BP_2"/>
    <property type="match status" value="1"/>
</dbReference>
<gene>
    <name evidence="3" type="ORF">EI983_02635</name>
</gene>
<dbReference type="InterPro" id="IPR002491">
    <property type="entry name" value="ABC_transptr_periplasmic_BD"/>
</dbReference>
<dbReference type="AlphaFoldDB" id="A0A6I6IT60"/>